<keyword evidence="1" id="KW-0175">Coiled coil</keyword>
<evidence type="ECO:0000313" key="2">
    <source>
        <dbReference type="EMBL" id="SFV59517.1"/>
    </source>
</evidence>
<name>A0A1W1C1C3_9ZZZZ</name>
<organism evidence="2">
    <name type="scientific">hydrothermal vent metagenome</name>
    <dbReference type="NCBI Taxonomy" id="652676"/>
    <lineage>
        <taxon>unclassified sequences</taxon>
        <taxon>metagenomes</taxon>
        <taxon>ecological metagenomes</taxon>
    </lineage>
</organism>
<evidence type="ECO:0000256" key="1">
    <source>
        <dbReference type="SAM" id="Coils"/>
    </source>
</evidence>
<protein>
    <submittedName>
        <fullName evidence="2">Uncharacterized protein</fullName>
    </submittedName>
</protein>
<dbReference type="AlphaFoldDB" id="A0A1W1C1C3"/>
<reference evidence="2" key="1">
    <citation type="submission" date="2016-10" db="EMBL/GenBank/DDBJ databases">
        <authorList>
            <person name="de Groot N.N."/>
        </authorList>
    </citation>
    <scope>NUCLEOTIDE SEQUENCE</scope>
</reference>
<sequence>MNQDALPHLTKILVENWDKGTLGLTDEQKKKLLVVRKETMSGVKKVKKELKALESEIIEMSVDAEDLAKIEPKVQEVAKLKSKATMIQLKCLKDSIEILNDEQMEMILPFWDS</sequence>
<feature type="coiled-coil region" evidence="1">
    <location>
        <begin position="36"/>
        <end position="63"/>
    </location>
</feature>
<dbReference type="EMBL" id="FPHN01000103">
    <property type="protein sequence ID" value="SFV59517.1"/>
    <property type="molecule type" value="Genomic_DNA"/>
</dbReference>
<accession>A0A1W1C1C3</accession>
<gene>
    <name evidence="2" type="ORF">MNB_SV-14-614</name>
</gene>
<proteinExistence type="predicted"/>
<dbReference type="Gene3D" id="1.20.120.1490">
    <property type="match status" value="1"/>
</dbReference>